<evidence type="ECO:0000256" key="1">
    <source>
        <dbReference type="SAM" id="Coils"/>
    </source>
</evidence>
<feature type="coiled-coil region" evidence="1">
    <location>
        <begin position="72"/>
        <end position="198"/>
    </location>
</feature>
<evidence type="ECO:0000313" key="6">
    <source>
        <dbReference type="Proteomes" id="UP001327560"/>
    </source>
</evidence>
<dbReference type="SUPFAM" id="SSF57997">
    <property type="entry name" value="Tropomyosin"/>
    <property type="match status" value="1"/>
</dbReference>
<dbReference type="Proteomes" id="UP001327560">
    <property type="component" value="Chromosome 4"/>
</dbReference>
<accession>A0AAQ3QAH6</accession>
<evidence type="ECO:0000256" key="3">
    <source>
        <dbReference type="SAM" id="Phobius"/>
    </source>
</evidence>
<gene>
    <name evidence="5" type="ORF">Cni_G14240</name>
</gene>
<dbReference type="Gene3D" id="1.10.287.1490">
    <property type="match status" value="1"/>
</dbReference>
<protein>
    <submittedName>
        <fullName evidence="5">Uncharacterized protein</fullName>
    </submittedName>
</protein>
<dbReference type="EMBL" id="CP136893">
    <property type="protein sequence ID" value="WOL05511.1"/>
    <property type="molecule type" value="Genomic_DNA"/>
</dbReference>
<feature type="compositionally biased region" description="Basic residues" evidence="2">
    <location>
        <begin position="377"/>
        <end position="389"/>
    </location>
</feature>
<dbReference type="AlphaFoldDB" id="A0AAQ3QAH6"/>
<evidence type="ECO:0000313" key="5">
    <source>
        <dbReference type="EMBL" id="WOL05511.1"/>
    </source>
</evidence>
<keyword evidence="3" id="KW-0472">Membrane</keyword>
<evidence type="ECO:0000256" key="4">
    <source>
        <dbReference type="SAM" id="SignalP"/>
    </source>
</evidence>
<keyword evidence="3" id="KW-0812">Transmembrane</keyword>
<name>A0AAQ3QAH6_9LILI</name>
<proteinExistence type="predicted"/>
<keyword evidence="4" id="KW-0732">Signal</keyword>
<keyword evidence="3" id="KW-1133">Transmembrane helix</keyword>
<feature type="signal peptide" evidence="4">
    <location>
        <begin position="1"/>
        <end position="23"/>
    </location>
</feature>
<dbReference type="PANTHER" id="PTHR34360:SF1">
    <property type="entry name" value="OS08G0519400 PROTEIN"/>
    <property type="match status" value="1"/>
</dbReference>
<dbReference type="PANTHER" id="PTHR34360">
    <property type="entry name" value="OS08G0519400 PROTEIN"/>
    <property type="match status" value="1"/>
</dbReference>
<feature type="transmembrane region" description="Helical" evidence="3">
    <location>
        <begin position="341"/>
        <end position="367"/>
    </location>
</feature>
<reference evidence="5 6" key="1">
    <citation type="submission" date="2023-10" db="EMBL/GenBank/DDBJ databases">
        <title>Chromosome-scale genome assembly provides insights into flower coloration mechanisms of Canna indica.</title>
        <authorList>
            <person name="Li C."/>
        </authorList>
    </citation>
    <scope>NUCLEOTIDE SEQUENCE [LARGE SCALE GENOMIC DNA]</scope>
    <source>
        <tissue evidence="5">Flower</tissue>
    </source>
</reference>
<keyword evidence="1" id="KW-0175">Coiled coil</keyword>
<feature type="region of interest" description="Disordered" evidence="2">
    <location>
        <begin position="377"/>
        <end position="397"/>
    </location>
</feature>
<organism evidence="5 6">
    <name type="scientific">Canna indica</name>
    <name type="common">Indian-shot</name>
    <dbReference type="NCBI Taxonomy" id="4628"/>
    <lineage>
        <taxon>Eukaryota</taxon>
        <taxon>Viridiplantae</taxon>
        <taxon>Streptophyta</taxon>
        <taxon>Embryophyta</taxon>
        <taxon>Tracheophyta</taxon>
        <taxon>Spermatophyta</taxon>
        <taxon>Magnoliopsida</taxon>
        <taxon>Liliopsida</taxon>
        <taxon>Zingiberales</taxon>
        <taxon>Cannaceae</taxon>
        <taxon>Canna</taxon>
    </lineage>
</organism>
<evidence type="ECO:0000256" key="2">
    <source>
        <dbReference type="SAM" id="MobiDB-lite"/>
    </source>
</evidence>
<feature type="chain" id="PRO_5042980489" evidence="4">
    <location>
        <begin position="24"/>
        <end position="397"/>
    </location>
</feature>
<sequence length="397" mass="45673">MASWRILVGLIALSYASIATLEAAVPEDTLGEAEGSISPLEPGIEQMRLKISSLESGVSDRTNELKRKDDIIQQLEMIVDEKSAAIESLQLEMVSFQKRGAIDAQRMLRKATTRARELEKQIDGLVNELRAQSEKREDLEARAARAEKEIREISRKVESLETRNDEQQCRLQETQHSLALLEEQLTKTQLEAKLASSKLIEVYQAWLPVWFANYFSCCPNWIPTAEQQLKIFPRQIQLHMQSSTNKLVEAYARCQAVFVSRLQEVQDFVDPYFQRAKKHLEPSINWISSIMKSHVEEAYLFFKEDGKNPLCAFNKFFNSVQAIILETLERHETSKPLATKYLVWFMATVLLLSPILLLYKFFSAAFGKNWRTRRKTRISHASRKQKSKQAIKGSRVC</sequence>
<keyword evidence="6" id="KW-1185">Reference proteome</keyword>